<protein>
    <submittedName>
        <fullName evidence="2">YtxH-like protein</fullName>
    </submittedName>
</protein>
<evidence type="ECO:0000313" key="2">
    <source>
        <dbReference type="EMBL" id="VEH99176.1"/>
    </source>
</evidence>
<organism evidence="2 3">
    <name type="scientific">Kaistella antarctica</name>
    <dbReference type="NCBI Taxonomy" id="266748"/>
    <lineage>
        <taxon>Bacteria</taxon>
        <taxon>Pseudomonadati</taxon>
        <taxon>Bacteroidota</taxon>
        <taxon>Flavobacteriia</taxon>
        <taxon>Flavobacteriales</taxon>
        <taxon>Weeksellaceae</taxon>
        <taxon>Chryseobacterium group</taxon>
        <taxon>Kaistella</taxon>
    </lineage>
</organism>
<gene>
    <name evidence="2" type="ORF">NCTC13489_01375</name>
</gene>
<dbReference type="AlphaFoldDB" id="A0A3S4UY76"/>
<dbReference type="NCBIfam" id="TIGR01167">
    <property type="entry name" value="LPXTG_anchor"/>
    <property type="match status" value="1"/>
</dbReference>
<keyword evidence="1" id="KW-0812">Transmembrane</keyword>
<sequence>MKKCTGNSMITIVAVGLLSAGLALLFAPYKGKKCRKKLKSALKCNCKVGSN</sequence>
<keyword evidence="1" id="KW-0472">Membrane</keyword>
<accession>A0A3S4UY76</accession>
<dbReference type="KEGG" id="cant:NCTC13489_01375"/>
<dbReference type="Proteomes" id="UP000270036">
    <property type="component" value="Chromosome"/>
</dbReference>
<proteinExistence type="predicted"/>
<name>A0A3S4UY76_9FLAO</name>
<dbReference type="EMBL" id="LR134441">
    <property type="protein sequence ID" value="VEH99176.1"/>
    <property type="molecule type" value="Genomic_DNA"/>
</dbReference>
<reference evidence="2 3" key="1">
    <citation type="submission" date="2018-12" db="EMBL/GenBank/DDBJ databases">
        <authorList>
            <consortium name="Pathogen Informatics"/>
        </authorList>
    </citation>
    <scope>NUCLEOTIDE SEQUENCE [LARGE SCALE GENOMIC DNA]</scope>
    <source>
        <strain evidence="2 3">NCTC13489</strain>
    </source>
</reference>
<keyword evidence="1" id="KW-1133">Transmembrane helix</keyword>
<evidence type="ECO:0000256" key="1">
    <source>
        <dbReference type="SAM" id="Phobius"/>
    </source>
</evidence>
<evidence type="ECO:0000313" key="3">
    <source>
        <dbReference type="Proteomes" id="UP000270036"/>
    </source>
</evidence>
<dbReference type="RefSeq" id="WP_126337143.1">
    <property type="nucleotide sequence ID" value="NZ_FOIX01000004.1"/>
</dbReference>
<feature type="transmembrane region" description="Helical" evidence="1">
    <location>
        <begin position="6"/>
        <end position="29"/>
    </location>
</feature>